<feature type="compositionally biased region" description="Low complexity" evidence="1">
    <location>
        <begin position="95"/>
        <end position="110"/>
    </location>
</feature>
<reference evidence="2 3" key="1">
    <citation type="submission" date="2015-09" db="EMBL/GenBank/DDBJ databases">
        <title>Genome sequence, genome mining and natural product profiling of a biocontrol bacterium Streptomyces malaysiensis F913.</title>
        <authorList>
            <person name="Xu Y."/>
            <person name="Wei J."/>
            <person name="Xie J."/>
            <person name="Li T."/>
            <person name="Zhou Z."/>
        </authorList>
    </citation>
    <scope>NUCLEOTIDE SEQUENCE [LARGE SCALE GENOMIC DNA]</scope>
    <source>
        <strain evidence="2 3">F913</strain>
    </source>
</reference>
<evidence type="ECO:0000256" key="1">
    <source>
        <dbReference type="SAM" id="MobiDB-lite"/>
    </source>
</evidence>
<dbReference type="EMBL" id="LJIW01000002">
    <property type="protein sequence ID" value="PNG90382.1"/>
    <property type="molecule type" value="Genomic_DNA"/>
</dbReference>
<name>A0A2J7YQR7_STRMQ</name>
<feature type="compositionally biased region" description="Polar residues" evidence="1">
    <location>
        <begin position="116"/>
        <end position="145"/>
    </location>
</feature>
<protein>
    <submittedName>
        <fullName evidence="2">Uncharacterized protein</fullName>
    </submittedName>
</protein>
<dbReference type="AlphaFoldDB" id="A0A2J7YQR7"/>
<accession>A0A2J7YQR7</accession>
<evidence type="ECO:0000313" key="2">
    <source>
        <dbReference type="EMBL" id="PNG90382.1"/>
    </source>
</evidence>
<keyword evidence="3" id="KW-1185">Reference proteome</keyword>
<feature type="region of interest" description="Disordered" evidence="1">
    <location>
        <begin position="66"/>
        <end position="174"/>
    </location>
</feature>
<evidence type="ECO:0000313" key="3">
    <source>
        <dbReference type="Proteomes" id="UP000236520"/>
    </source>
</evidence>
<dbReference type="Proteomes" id="UP000236520">
    <property type="component" value="Unassembled WGS sequence"/>
</dbReference>
<proteinExistence type="predicted"/>
<gene>
    <name evidence="2" type="ORF">SMF913_25847</name>
</gene>
<feature type="compositionally biased region" description="Polar residues" evidence="1">
    <location>
        <begin position="163"/>
        <end position="174"/>
    </location>
</feature>
<sequence>MVSSARNARYIVSEWNQWLVPAPRTIIERPRVRSALRANSRAIRAACPAGTDVIASCQAGVAGSDASSYEAGQRPGSPGRSTPYCASIRSKTVVTRRPPIRRTGTPRTMTEPPSVLPSSNRGRATATVSSAPSSRLSAGTVSPRSRFQRPGAAFPQRKPSEPFGTTGSPVTESRSTVLDSACSVSCPRSAAVRNPSGTRPRSCSRRVTRNGASVYVLK</sequence>
<organism evidence="2 3">
    <name type="scientific">Streptomyces malaysiensis</name>
    <dbReference type="NCBI Taxonomy" id="92644"/>
    <lineage>
        <taxon>Bacteria</taxon>
        <taxon>Bacillati</taxon>
        <taxon>Actinomycetota</taxon>
        <taxon>Actinomycetes</taxon>
        <taxon>Kitasatosporales</taxon>
        <taxon>Streptomycetaceae</taxon>
        <taxon>Streptomyces</taxon>
        <taxon>Streptomyces violaceusniger group</taxon>
    </lineage>
</organism>
<comment type="caution">
    <text evidence="2">The sequence shown here is derived from an EMBL/GenBank/DDBJ whole genome shotgun (WGS) entry which is preliminary data.</text>
</comment>